<dbReference type="KEGG" id="pvac:HC248_01541"/>
<feature type="transmembrane region" description="Helical" evidence="1">
    <location>
        <begin position="122"/>
        <end position="145"/>
    </location>
</feature>
<proteinExistence type="predicted"/>
<evidence type="ECO:0000256" key="1">
    <source>
        <dbReference type="SAM" id="Phobius"/>
    </source>
</evidence>
<evidence type="ECO:0008006" key="4">
    <source>
        <dbReference type="Google" id="ProtNLM"/>
    </source>
</evidence>
<feature type="transmembrane region" description="Helical" evidence="1">
    <location>
        <begin position="50"/>
        <end position="67"/>
    </location>
</feature>
<organism evidence="2 3">
    <name type="scientific">Polaromonas vacuolata</name>
    <dbReference type="NCBI Taxonomy" id="37448"/>
    <lineage>
        <taxon>Bacteria</taxon>
        <taxon>Pseudomonadati</taxon>
        <taxon>Pseudomonadota</taxon>
        <taxon>Betaproteobacteria</taxon>
        <taxon>Burkholderiales</taxon>
        <taxon>Comamonadaceae</taxon>
        <taxon>Polaromonas</taxon>
    </lineage>
</organism>
<dbReference type="Proteomes" id="UP000502041">
    <property type="component" value="Chromosome"/>
</dbReference>
<dbReference type="EMBL" id="CP051461">
    <property type="protein sequence ID" value="QJC56239.1"/>
    <property type="molecule type" value="Genomic_DNA"/>
</dbReference>
<keyword evidence="1" id="KW-1133">Transmembrane helix</keyword>
<dbReference type="RefSeq" id="WP_168921973.1">
    <property type="nucleotide sequence ID" value="NZ_CP051461.1"/>
</dbReference>
<feature type="transmembrane region" description="Helical" evidence="1">
    <location>
        <begin position="87"/>
        <end position="110"/>
    </location>
</feature>
<keyword evidence="1" id="KW-0472">Membrane</keyword>
<evidence type="ECO:0000313" key="2">
    <source>
        <dbReference type="EMBL" id="QJC56239.1"/>
    </source>
</evidence>
<feature type="transmembrane region" description="Helical" evidence="1">
    <location>
        <begin position="205"/>
        <end position="225"/>
    </location>
</feature>
<protein>
    <recommendedName>
        <fullName evidence="4">DUF1345 domain-containing protein</fullName>
    </recommendedName>
</protein>
<name>A0A6H2H8P0_9BURK</name>
<gene>
    <name evidence="2" type="ORF">HC248_01541</name>
</gene>
<keyword evidence="1" id="KW-0812">Transmembrane</keyword>
<evidence type="ECO:0000313" key="3">
    <source>
        <dbReference type="Proteomes" id="UP000502041"/>
    </source>
</evidence>
<dbReference type="InterPro" id="IPR009781">
    <property type="entry name" value="DUF1345"/>
</dbReference>
<sequence length="226" mass="24595">MASTRSRLPRLFRVIKARPRLFIALLIALGLGLALPEALAVQLVTRFLIAWNTGTILYVGLAGMMMYRSSPNQMRNRAQLHDDGQLVILSLVVLASIASLAAIAMELAVVKDMHGAEKIAHIVLAGVTVISSWAFIQVMFALHYAHDYYAGIARGERPGLQFPDDDHPGYGDFFYFAAVIGTSGQTADVSFSSKALRRVGTTHCILAYLFNTTVLALLINIGASLF</sequence>
<dbReference type="AlphaFoldDB" id="A0A6H2H8P0"/>
<accession>A0A6H2H8P0</accession>
<dbReference type="Pfam" id="PF07077">
    <property type="entry name" value="DUF1345"/>
    <property type="match status" value="1"/>
</dbReference>
<keyword evidence="3" id="KW-1185">Reference proteome</keyword>
<reference evidence="2 3" key="1">
    <citation type="submission" date="2020-04" db="EMBL/GenBank/DDBJ databases">
        <title>Complete genome of a Psychrophilic, Marine, Gas Vacuolate Bacterium Polaromonas vacuolata KCTC 22033T.</title>
        <authorList>
            <person name="Hwang K."/>
            <person name="Kim K.M."/>
        </authorList>
    </citation>
    <scope>NUCLEOTIDE SEQUENCE [LARGE SCALE GENOMIC DNA]</scope>
    <source>
        <strain evidence="2 3">KCTC 22033</strain>
    </source>
</reference>